<evidence type="ECO:0000313" key="1">
    <source>
        <dbReference type="EMBL" id="EUB59242.1"/>
    </source>
</evidence>
<dbReference type="RefSeq" id="XP_024350438.1">
    <property type="nucleotide sequence ID" value="XM_024495219.1"/>
</dbReference>
<gene>
    <name evidence="1" type="ORF">EGR_05970</name>
</gene>
<dbReference type="AlphaFoldDB" id="W6UM90"/>
<keyword evidence="2" id="KW-1185">Reference proteome</keyword>
<dbReference type="EMBL" id="APAU02000048">
    <property type="protein sequence ID" value="EUB59242.1"/>
    <property type="molecule type" value="Genomic_DNA"/>
</dbReference>
<dbReference type="OrthoDB" id="10407327at2759"/>
<evidence type="ECO:0000313" key="2">
    <source>
        <dbReference type="Proteomes" id="UP000019149"/>
    </source>
</evidence>
<dbReference type="Proteomes" id="UP000019149">
    <property type="component" value="Unassembled WGS sequence"/>
</dbReference>
<sequence>MCTKDTFYVPEKPCDECCNPKCPRCEETAKTPQVLCESRYRRCRKDAPCEPMTRPCSPCRPCCNPTPAPDPVPPYGPKCPLNQCGTCIDIERDSQDPDRVTCLTLGDQYEDRIFFPPLRHRGHLISTMSSAVSQQCNNFNVCHGSSAFPCMKPICRKPCYSVDTKPLKCITCHKVETCPDPVGPGGTKGNTLTPNSPHDSKDPFDPCTDCGVQRSCRRGTHSSEVFQFTNNSAKMSCSRPCKKLCCQKKCNTPLGSDDVNLGITFDKSFNRYNVKLNGCEAGSCASKLSSDQPRACTCGPCVTLCPPTCPQPQCLTQCPPKCQTKCPTQQCPSPTCCMAKCSLPTCPLRPNPCDTCSNKPRYNRW</sequence>
<dbReference type="CTD" id="36341685"/>
<organism evidence="1 2">
    <name type="scientific">Echinococcus granulosus</name>
    <name type="common">Hydatid tapeworm</name>
    <dbReference type="NCBI Taxonomy" id="6210"/>
    <lineage>
        <taxon>Eukaryota</taxon>
        <taxon>Metazoa</taxon>
        <taxon>Spiralia</taxon>
        <taxon>Lophotrochozoa</taxon>
        <taxon>Platyhelminthes</taxon>
        <taxon>Cestoda</taxon>
        <taxon>Eucestoda</taxon>
        <taxon>Cyclophyllidea</taxon>
        <taxon>Taeniidae</taxon>
        <taxon>Echinococcus</taxon>
        <taxon>Echinococcus granulosus group</taxon>
    </lineage>
</organism>
<proteinExistence type="predicted"/>
<dbReference type="KEGG" id="egl:EGR_05970"/>
<dbReference type="GeneID" id="36341685"/>
<comment type="caution">
    <text evidence="1">The sequence shown here is derived from an EMBL/GenBank/DDBJ whole genome shotgun (WGS) entry which is preliminary data.</text>
</comment>
<reference evidence="1 2" key="1">
    <citation type="journal article" date="2013" name="Nat. Genet.">
        <title>The genome of the hydatid tapeworm Echinococcus granulosus.</title>
        <authorList>
            <person name="Zheng H."/>
            <person name="Zhang W."/>
            <person name="Zhang L."/>
            <person name="Zhang Z."/>
            <person name="Li J."/>
            <person name="Lu G."/>
            <person name="Zhu Y."/>
            <person name="Wang Y."/>
            <person name="Huang Y."/>
            <person name="Liu J."/>
            <person name="Kang H."/>
            <person name="Chen J."/>
            <person name="Wang L."/>
            <person name="Chen A."/>
            <person name="Yu S."/>
            <person name="Gao Z."/>
            <person name="Jin L."/>
            <person name="Gu W."/>
            <person name="Wang Z."/>
            <person name="Zhao L."/>
            <person name="Shi B."/>
            <person name="Wen H."/>
            <person name="Lin R."/>
            <person name="Jones M.K."/>
            <person name="Brejova B."/>
            <person name="Vinar T."/>
            <person name="Zhao G."/>
            <person name="McManus D.P."/>
            <person name="Chen Z."/>
            <person name="Zhou Y."/>
            <person name="Wang S."/>
        </authorList>
    </citation>
    <scope>NUCLEOTIDE SEQUENCE [LARGE SCALE GENOMIC DNA]</scope>
</reference>
<dbReference type="OMA" id="QQEPDCG"/>
<name>W6UM90_ECHGR</name>
<accession>W6UM90</accession>
<protein>
    <submittedName>
        <fullName evidence="1">Uncharacterized protein</fullName>
    </submittedName>
</protein>